<sequence length="253" mass="28373">MLVRMFGLVSNVAMSFAVVLGWWAMVTGHAVVLYSRLHLVSDRKKTRRVLIMIVTNFIVLHLPVSALYLAINVRSFNSLTNVFKIYEKIQLAGFSVQECIIAGIYIWEASRTLNHVLKFREPQGKNDSAPGSCNQNLPGIQQENVTAVRLDAKLVPKVRDINAESKLVDFVLIAISQVLADTRNRITSITSISHTTYEGVRLWPICISIETKTLDGKVSTALVQLSLWATTRFNRLRTLLPPSQHLDCEGENL</sequence>
<protein>
    <recommendedName>
        <fullName evidence="6">Integral membrane protein</fullName>
    </recommendedName>
</protein>
<reference evidence="4" key="1">
    <citation type="submission" date="2021-05" db="EMBL/GenBank/DDBJ databases">
        <authorList>
            <person name="Stam R."/>
        </authorList>
    </citation>
    <scope>NUCLEOTIDE SEQUENCE</scope>
    <source>
        <strain evidence="4">CS162</strain>
    </source>
</reference>
<dbReference type="PANTHER" id="PTHR37013">
    <property type="entry name" value="INTEGRAL MEMBRANE PROTEIN (AFU_ORTHOLOGUE AFUA_1G05950)-RELATED"/>
    <property type="match status" value="1"/>
</dbReference>
<evidence type="ECO:0000256" key="1">
    <source>
        <dbReference type="SAM" id="Phobius"/>
    </source>
</evidence>
<dbReference type="EMBL" id="CAJRGZ010000007">
    <property type="protein sequence ID" value="CAG5137232.1"/>
    <property type="molecule type" value="Genomic_DNA"/>
</dbReference>
<keyword evidence="1" id="KW-1133">Transmembrane helix</keyword>
<dbReference type="Proteomes" id="UP000676310">
    <property type="component" value="Unassembled WGS sequence"/>
</dbReference>
<feature type="transmembrane region" description="Helical" evidence="1">
    <location>
        <begin position="12"/>
        <end position="37"/>
    </location>
</feature>
<evidence type="ECO:0000259" key="3">
    <source>
        <dbReference type="Pfam" id="PF24802"/>
    </source>
</evidence>
<dbReference type="InterPro" id="IPR046797">
    <property type="entry name" value="PDDEXK_12"/>
</dbReference>
<gene>
    <name evidence="4" type="ORF">ALTATR162_LOCUS57</name>
</gene>
<dbReference type="Pfam" id="PF24802">
    <property type="entry name" value="DUF7703"/>
    <property type="match status" value="1"/>
</dbReference>
<evidence type="ECO:0000313" key="4">
    <source>
        <dbReference type="EMBL" id="CAG5137232.1"/>
    </source>
</evidence>
<evidence type="ECO:0000259" key="2">
    <source>
        <dbReference type="Pfam" id="PF20516"/>
    </source>
</evidence>
<feature type="domain" description="PD-(D/E)XK nuclease-like" evidence="2">
    <location>
        <begin position="146"/>
        <end position="243"/>
    </location>
</feature>
<proteinExistence type="predicted"/>
<organism evidence="4 5">
    <name type="scientific">Alternaria atra</name>
    <dbReference type="NCBI Taxonomy" id="119953"/>
    <lineage>
        <taxon>Eukaryota</taxon>
        <taxon>Fungi</taxon>
        <taxon>Dikarya</taxon>
        <taxon>Ascomycota</taxon>
        <taxon>Pezizomycotina</taxon>
        <taxon>Dothideomycetes</taxon>
        <taxon>Pleosporomycetidae</taxon>
        <taxon>Pleosporales</taxon>
        <taxon>Pleosporineae</taxon>
        <taxon>Pleosporaceae</taxon>
        <taxon>Alternaria</taxon>
        <taxon>Alternaria sect. Ulocladioides</taxon>
    </lineage>
</organism>
<dbReference type="PANTHER" id="PTHR37013:SF3">
    <property type="entry name" value="INTEGRAL MEMBRANE PROTEIN (AFU_ORTHOLOGUE AFUA_1G05950)"/>
    <property type="match status" value="1"/>
</dbReference>
<dbReference type="OrthoDB" id="4161186at2759"/>
<feature type="transmembrane region" description="Helical" evidence="1">
    <location>
        <begin position="49"/>
        <end position="71"/>
    </location>
</feature>
<keyword evidence="1" id="KW-0812">Transmembrane</keyword>
<feature type="domain" description="DUF7703" evidence="3">
    <location>
        <begin position="13"/>
        <end position="115"/>
    </location>
</feature>
<keyword evidence="5" id="KW-1185">Reference proteome</keyword>
<accession>A0A8J2MU95</accession>
<comment type="caution">
    <text evidence="4">The sequence shown here is derived from an EMBL/GenBank/DDBJ whole genome shotgun (WGS) entry which is preliminary data.</text>
</comment>
<evidence type="ECO:0000313" key="5">
    <source>
        <dbReference type="Proteomes" id="UP000676310"/>
    </source>
</evidence>
<dbReference type="RefSeq" id="XP_043163585.1">
    <property type="nucleotide sequence ID" value="XM_043307650.1"/>
</dbReference>
<keyword evidence="1" id="KW-0472">Membrane</keyword>
<name>A0A8J2MU95_9PLEO</name>
<dbReference type="GeneID" id="67017506"/>
<evidence type="ECO:0008006" key="6">
    <source>
        <dbReference type="Google" id="ProtNLM"/>
    </source>
</evidence>
<dbReference type="InterPro" id="IPR056120">
    <property type="entry name" value="DUF7703"/>
</dbReference>
<dbReference type="AlphaFoldDB" id="A0A8J2MU95"/>
<dbReference type="Pfam" id="PF20516">
    <property type="entry name" value="PDDEXK_12"/>
    <property type="match status" value="1"/>
</dbReference>